<keyword evidence="4" id="KW-0677">Repeat</keyword>
<evidence type="ECO:0000256" key="4">
    <source>
        <dbReference type="ARBA" id="ARBA00022737"/>
    </source>
</evidence>
<dbReference type="InterPro" id="IPR013535">
    <property type="entry name" value="PUL_dom"/>
</dbReference>
<dbReference type="CDD" id="cd00200">
    <property type="entry name" value="WD40"/>
    <property type="match status" value="1"/>
</dbReference>
<feature type="repeat" description="WD" evidence="5">
    <location>
        <begin position="10"/>
        <end position="42"/>
    </location>
</feature>
<dbReference type="Pfam" id="PF08324">
    <property type="entry name" value="PUL"/>
    <property type="match status" value="1"/>
</dbReference>
<feature type="repeat" description="WD" evidence="5">
    <location>
        <begin position="231"/>
        <end position="262"/>
    </location>
</feature>
<sequence>MGDYKLSASLEGHEDDVRGVAFPHPNFVVSASRDATVRLWKLLSQTPPTYDDTIVSHGTAFVNSLAFVPPSSEFPEGLIVSGGQDTIIDVRQPAKAGADNADALLLGHGHNVCALDVSEDGKLIISGSWDHDARIWQVGKWEESTVLQGHGAAVWAVLAYDKETIITGCADKAIRVFHTSGKLIRRLKVGDVVRALCRLPPKHPSGAHFASSGNDAVIRLWTIDGREVAQLHGHESFVYSLASLPDGSIVSSGEDRTARIWNNQQCIQTITHPAISVWCVAVSPDNGDIVTGASDRIVRVFSKAKERQAEESKIEEFNELVRGSAIPKETLPNINKDALPGPEFLTSKSGTKEGQVQMIKELNGDVCAYTWSTAANQWVNVGTVVEGAGTDGKKISHEGKDYDFVFDVDIEEGKPPLKLPFNVTQNPYEVARKFCADNKLPITYLDQVTNFIVTNTQGTTIGQSQNQAGADPWGTENRYRPGDDTPAQPAPRPKLLPQKEYLDISTANHKAMFKKLQEFNQSLIDDGSKDLSLNPNDIEVLDSIVTNLEKGKSSSIDPDSISLVLKTATTWPADKVLPGLDVLRLITASSGTCVEQISPPLPHILADAKLFEPSTPPNNTMMAIRAFVNLFKTKPGRELANAEFETIHKLCKPYTTSTNRNTIVALTTLYINFAVLLSAPETANADRALTLLDDLSDILKSARDSEAMYRAVVAAGTLFALGKDFCEAGRDVFGYEAALKKAEETVREPRIRNVVAEIRNMLE</sequence>
<evidence type="ECO:0000259" key="7">
    <source>
        <dbReference type="PROSITE" id="PS51394"/>
    </source>
</evidence>
<accession>A0A6A6QKD2</accession>
<dbReference type="InterPro" id="IPR015943">
    <property type="entry name" value="WD40/YVTN_repeat-like_dom_sf"/>
</dbReference>
<dbReference type="PROSITE" id="PS51396">
    <property type="entry name" value="PUL"/>
    <property type="match status" value="1"/>
</dbReference>
<proteinExistence type="predicted"/>
<dbReference type="GO" id="GO:0043161">
    <property type="term" value="P:proteasome-mediated ubiquitin-dependent protein catabolic process"/>
    <property type="evidence" value="ECO:0007669"/>
    <property type="project" value="TreeGrafter"/>
</dbReference>
<feature type="domain" description="PUL" evidence="8">
    <location>
        <begin position="494"/>
        <end position="761"/>
    </location>
</feature>
<dbReference type="Gene3D" id="3.10.20.870">
    <property type="entry name" value="PFU (PLAA family ubiquitin binding), C-terminal domain"/>
    <property type="match status" value="1"/>
</dbReference>
<evidence type="ECO:0000256" key="6">
    <source>
        <dbReference type="SAM" id="MobiDB-lite"/>
    </source>
</evidence>
<dbReference type="Gene3D" id="1.25.10.10">
    <property type="entry name" value="Leucine-rich Repeat Variant"/>
    <property type="match status" value="1"/>
</dbReference>
<dbReference type="PROSITE" id="PS50294">
    <property type="entry name" value="WD_REPEATS_REGION"/>
    <property type="match status" value="3"/>
</dbReference>
<dbReference type="Proteomes" id="UP000799750">
    <property type="component" value="Unassembled WGS sequence"/>
</dbReference>
<feature type="region of interest" description="Disordered" evidence="6">
    <location>
        <begin position="461"/>
        <end position="494"/>
    </location>
</feature>
<evidence type="ECO:0000256" key="5">
    <source>
        <dbReference type="PROSITE-ProRule" id="PRU00221"/>
    </source>
</evidence>
<name>A0A6A6QKD2_9PEZI</name>
<dbReference type="Gene3D" id="2.130.10.10">
    <property type="entry name" value="YVTN repeat-like/Quinoprotein amine dehydrogenase"/>
    <property type="match status" value="1"/>
</dbReference>
<dbReference type="GO" id="GO:0010992">
    <property type="term" value="P:ubiquitin recycling"/>
    <property type="evidence" value="ECO:0007669"/>
    <property type="project" value="TreeGrafter"/>
</dbReference>
<evidence type="ECO:0000313" key="9">
    <source>
        <dbReference type="EMBL" id="KAF2492692.1"/>
    </source>
</evidence>
<evidence type="ECO:0000259" key="8">
    <source>
        <dbReference type="PROSITE" id="PS51396"/>
    </source>
</evidence>
<keyword evidence="10" id="KW-1185">Reference proteome</keyword>
<dbReference type="SUPFAM" id="SSF50978">
    <property type="entry name" value="WD40 repeat-like"/>
    <property type="match status" value="1"/>
</dbReference>
<dbReference type="PANTHER" id="PTHR19849">
    <property type="entry name" value="PHOSPHOLIPASE A-2-ACTIVATING PROTEIN"/>
    <property type="match status" value="1"/>
</dbReference>
<dbReference type="OrthoDB" id="10265988at2759"/>
<dbReference type="InterPro" id="IPR001680">
    <property type="entry name" value="WD40_rpt"/>
</dbReference>
<protein>
    <submittedName>
        <fullName evidence="9">Phospholipase A-2-activating protein</fullName>
    </submittedName>
</protein>
<dbReference type="InterPro" id="IPR038122">
    <property type="entry name" value="PFU_sf"/>
</dbReference>
<evidence type="ECO:0000313" key="10">
    <source>
        <dbReference type="Proteomes" id="UP000799750"/>
    </source>
</evidence>
<dbReference type="PANTHER" id="PTHR19849:SF0">
    <property type="entry name" value="PHOSPHOLIPASE A-2-ACTIVATING PROTEIN"/>
    <property type="match status" value="1"/>
</dbReference>
<dbReference type="PROSITE" id="PS51394">
    <property type="entry name" value="PFU"/>
    <property type="match status" value="1"/>
</dbReference>
<feature type="repeat" description="WD" evidence="5">
    <location>
        <begin position="105"/>
        <end position="138"/>
    </location>
</feature>
<evidence type="ECO:0000256" key="2">
    <source>
        <dbReference type="ARBA" id="ARBA00022490"/>
    </source>
</evidence>
<dbReference type="InterPro" id="IPR015155">
    <property type="entry name" value="PFU"/>
</dbReference>
<dbReference type="PRINTS" id="PR00320">
    <property type="entry name" value="GPROTEINBRPT"/>
</dbReference>
<dbReference type="InterPro" id="IPR020472">
    <property type="entry name" value="WD40_PAC1"/>
</dbReference>
<dbReference type="SMART" id="SM00320">
    <property type="entry name" value="WD40"/>
    <property type="match status" value="6"/>
</dbReference>
<dbReference type="Pfam" id="PF00400">
    <property type="entry name" value="WD40"/>
    <property type="match status" value="5"/>
</dbReference>
<evidence type="ECO:0000256" key="3">
    <source>
        <dbReference type="ARBA" id="ARBA00022574"/>
    </source>
</evidence>
<gene>
    <name evidence="9" type="ORF">BU16DRAFT_466122</name>
</gene>
<evidence type="ECO:0000256" key="1">
    <source>
        <dbReference type="ARBA" id="ARBA00004496"/>
    </source>
</evidence>
<keyword evidence="2" id="KW-0963">Cytoplasm</keyword>
<dbReference type="FunFam" id="2.130.10.10:FF:000236">
    <property type="entry name" value="Polyubiquitin binding protein (Doa1/Ufd3)"/>
    <property type="match status" value="1"/>
</dbReference>
<organism evidence="9 10">
    <name type="scientific">Lophium mytilinum</name>
    <dbReference type="NCBI Taxonomy" id="390894"/>
    <lineage>
        <taxon>Eukaryota</taxon>
        <taxon>Fungi</taxon>
        <taxon>Dikarya</taxon>
        <taxon>Ascomycota</taxon>
        <taxon>Pezizomycotina</taxon>
        <taxon>Dothideomycetes</taxon>
        <taxon>Pleosporomycetidae</taxon>
        <taxon>Mytilinidiales</taxon>
        <taxon>Mytilinidiaceae</taxon>
        <taxon>Lophium</taxon>
    </lineage>
</organism>
<reference evidence="9" key="1">
    <citation type="journal article" date="2020" name="Stud. Mycol.">
        <title>101 Dothideomycetes genomes: a test case for predicting lifestyles and emergence of pathogens.</title>
        <authorList>
            <person name="Haridas S."/>
            <person name="Albert R."/>
            <person name="Binder M."/>
            <person name="Bloem J."/>
            <person name="Labutti K."/>
            <person name="Salamov A."/>
            <person name="Andreopoulos B."/>
            <person name="Baker S."/>
            <person name="Barry K."/>
            <person name="Bills G."/>
            <person name="Bluhm B."/>
            <person name="Cannon C."/>
            <person name="Castanera R."/>
            <person name="Culley D."/>
            <person name="Daum C."/>
            <person name="Ezra D."/>
            <person name="Gonzalez J."/>
            <person name="Henrissat B."/>
            <person name="Kuo A."/>
            <person name="Liang C."/>
            <person name="Lipzen A."/>
            <person name="Lutzoni F."/>
            <person name="Magnuson J."/>
            <person name="Mondo S."/>
            <person name="Nolan M."/>
            <person name="Ohm R."/>
            <person name="Pangilinan J."/>
            <person name="Park H.-J."/>
            <person name="Ramirez L."/>
            <person name="Alfaro M."/>
            <person name="Sun H."/>
            <person name="Tritt A."/>
            <person name="Yoshinaga Y."/>
            <person name="Zwiers L.-H."/>
            <person name="Turgeon B."/>
            <person name="Goodwin S."/>
            <person name="Spatafora J."/>
            <person name="Crous P."/>
            <person name="Grigoriev I."/>
        </authorList>
    </citation>
    <scope>NUCLEOTIDE SEQUENCE</scope>
    <source>
        <strain evidence="9">CBS 269.34</strain>
    </source>
</reference>
<dbReference type="AlphaFoldDB" id="A0A6A6QKD2"/>
<dbReference type="GO" id="GO:0005737">
    <property type="term" value="C:cytoplasm"/>
    <property type="evidence" value="ECO:0007669"/>
    <property type="project" value="UniProtKB-SubCell"/>
</dbReference>
<dbReference type="Pfam" id="PF09070">
    <property type="entry name" value="PFU"/>
    <property type="match status" value="1"/>
</dbReference>
<keyword evidence="3 5" id="KW-0853">WD repeat</keyword>
<dbReference type="GO" id="GO:0043130">
    <property type="term" value="F:ubiquitin binding"/>
    <property type="evidence" value="ECO:0007669"/>
    <property type="project" value="TreeGrafter"/>
</dbReference>
<dbReference type="GO" id="GO:0005634">
    <property type="term" value="C:nucleus"/>
    <property type="evidence" value="ECO:0007669"/>
    <property type="project" value="TreeGrafter"/>
</dbReference>
<dbReference type="EMBL" id="MU004193">
    <property type="protein sequence ID" value="KAF2492692.1"/>
    <property type="molecule type" value="Genomic_DNA"/>
</dbReference>
<feature type="domain" description="PFU" evidence="7">
    <location>
        <begin position="370"/>
        <end position="466"/>
    </location>
</feature>
<dbReference type="InterPro" id="IPR036322">
    <property type="entry name" value="WD40_repeat_dom_sf"/>
</dbReference>
<dbReference type="InterPro" id="IPR011989">
    <property type="entry name" value="ARM-like"/>
</dbReference>
<comment type="subcellular location">
    <subcellularLocation>
        <location evidence="1">Cytoplasm</location>
    </subcellularLocation>
</comment>
<dbReference type="PROSITE" id="PS50082">
    <property type="entry name" value="WD_REPEATS_2"/>
    <property type="match status" value="3"/>
</dbReference>